<name>A0A2G3PFC2_WILMA</name>
<dbReference type="PROSITE" id="PS51819">
    <property type="entry name" value="VOC"/>
    <property type="match status" value="1"/>
</dbReference>
<dbReference type="SUPFAM" id="SSF54593">
    <property type="entry name" value="Glyoxalase/Bleomycin resistance protein/Dihydroxybiphenyl dioxygenase"/>
    <property type="match status" value="1"/>
</dbReference>
<evidence type="ECO:0000313" key="3">
    <source>
        <dbReference type="Proteomes" id="UP000225108"/>
    </source>
</evidence>
<dbReference type="CDD" id="cd07247">
    <property type="entry name" value="SgaA_N_like"/>
    <property type="match status" value="1"/>
</dbReference>
<dbReference type="InterPro" id="IPR052164">
    <property type="entry name" value="Anthracycline_SecMetBiosynth"/>
</dbReference>
<comment type="caution">
    <text evidence="2">The sequence shown here is derived from an EMBL/GenBank/DDBJ whole genome shotgun (WGS) entry which is preliminary data.</text>
</comment>
<organism evidence="2 3">
    <name type="scientific">Williamsia marianensis</name>
    <dbReference type="NCBI Taxonomy" id="85044"/>
    <lineage>
        <taxon>Bacteria</taxon>
        <taxon>Bacillati</taxon>
        <taxon>Actinomycetota</taxon>
        <taxon>Actinomycetes</taxon>
        <taxon>Mycobacteriales</taxon>
        <taxon>Nocardiaceae</taxon>
        <taxon>Williamsia</taxon>
    </lineage>
</organism>
<dbReference type="Gene3D" id="3.10.180.10">
    <property type="entry name" value="2,3-Dihydroxybiphenyl 1,2-Dioxygenase, domain 1"/>
    <property type="match status" value="1"/>
</dbReference>
<feature type="domain" description="VOC" evidence="1">
    <location>
        <begin position="4"/>
        <end position="118"/>
    </location>
</feature>
<dbReference type="AlphaFoldDB" id="A0A2G3PFC2"/>
<dbReference type="InterPro" id="IPR037523">
    <property type="entry name" value="VOC_core"/>
</dbReference>
<dbReference type="EMBL" id="PEBD01000013">
    <property type="protein sequence ID" value="PHV64507.1"/>
    <property type="molecule type" value="Genomic_DNA"/>
</dbReference>
<dbReference type="Proteomes" id="UP000225108">
    <property type="component" value="Unassembled WGS sequence"/>
</dbReference>
<protein>
    <submittedName>
        <fullName evidence="2">Glyoxalase</fullName>
    </submittedName>
</protein>
<evidence type="ECO:0000259" key="1">
    <source>
        <dbReference type="PROSITE" id="PS51819"/>
    </source>
</evidence>
<dbReference type="InterPro" id="IPR041581">
    <property type="entry name" value="Glyoxalase_6"/>
</dbReference>
<accession>A0A2G3PFC2</accession>
<dbReference type="PANTHER" id="PTHR33993">
    <property type="entry name" value="GLYOXALASE-RELATED"/>
    <property type="match status" value="1"/>
</dbReference>
<evidence type="ECO:0000313" key="2">
    <source>
        <dbReference type="EMBL" id="PHV64507.1"/>
    </source>
</evidence>
<reference evidence="2 3" key="1">
    <citation type="submission" date="2017-10" db="EMBL/GenBank/DDBJ databases">
        <title>The draft genome sequence of Williamsia sp. BULT 1.1 isolated from the semi-arid grassland soils from South Africa.</title>
        <authorList>
            <person name="Kabwe M.H."/>
            <person name="Govender N."/>
            <person name="Mutseka Lunga P."/>
            <person name="Vikram S."/>
            <person name="Makhalanyane T.P."/>
        </authorList>
    </citation>
    <scope>NUCLEOTIDE SEQUENCE [LARGE SCALE GENOMIC DNA]</scope>
    <source>
        <strain evidence="2 3">BULT 1.1</strain>
    </source>
</reference>
<dbReference type="Pfam" id="PF18029">
    <property type="entry name" value="Glyoxalase_6"/>
    <property type="match status" value="1"/>
</dbReference>
<dbReference type="RefSeq" id="WP_099385123.1">
    <property type="nucleotide sequence ID" value="NZ_PEBD01000013.1"/>
</dbReference>
<gene>
    <name evidence="2" type="ORF">CSW57_24045</name>
</gene>
<proteinExistence type="predicted"/>
<sequence length="118" mass="12433">MGAPVAFFEITSHDPTRLTAFYRELFDWTIDESQGPGYSLVDTGAGEEAVGGGIGAVTDPAETGGVSVYMRVDDLQASLDRAETLGGKALVPPTDLPDGYGRFAMFADPDGNTIGLWT</sequence>
<dbReference type="InterPro" id="IPR029068">
    <property type="entry name" value="Glyas_Bleomycin-R_OHBP_Dase"/>
</dbReference>